<protein>
    <recommendedName>
        <fullName evidence="4 14">Protoporphyrinogen IX oxidase</fullName>
        <shortName evidence="14">PPO</shortName>
        <ecNumber evidence="14 15">1.3.99.-</ecNumber>
    </recommendedName>
</protein>
<dbReference type="AlphaFoldDB" id="A0A6I7HI00"/>
<dbReference type="HAMAP" id="MF_02239">
    <property type="entry name" value="HemJ"/>
    <property type="match status" value="1"/>
</dbReference>
<proteinExistence type="inferred from homology"/>
<dbReference type="Pfam" id="PF03653">
    <property type="entry name" value="UPF0093"/>
    <property type="match status" value="1"/>
</dbReference>
<accession>A0A6I7HI00</accession>
<feature type="transmembrane region" description="Helical" evidence="14">
    <location>
        <begin position="13"/>
        <end position="33"/>
    </location>
</feature>
<evidence type="ECO:0000256" key="12">
    <source>
        <dbReference type="ARBA" id="ARBA00023136"/>
    </source>
</evidence>
<feature type="transmembrane region" description="Helical" evidence="14">
    <location>
        <begin position="39"/>
        <end position="60"/>
    </location>
</feature>
<evidence type="ECO:0000313" key="17">
    <source>
        <dbReference type="Proteomes" id="UP000252582"/>
    </source>
</evidence>
<dbReference type="GO" id="GO:0005886">
    <property type="term" value="C:plasma membrane"/>
    <property type="evidence" value="ECO:0007669"/>
    <property type="project" value="UniProtKB-SubCell"/>
</dbReference>
<dbReference type="Proteomes" id="UP000252582">
    <property type="component" value="Unassembled WGS sequence"/>
</dbReference>
<evidence type="ECO:0000256" key="1">
    <source>
        <dbReference type="ARBA" id="ARBA00004651"/>
    </source>
</evidence>
<keyword evidence="6 14" id="KW-0349">Heme</keyword>
<keyword evidence="8 14" id="KW-0479">Metal-binding</keyword>
<evidence type="ECO:0000256" key="8">
    <source>
        <dbReference type="ARBA" id="ARBA00022723"/>
    </source>
</evidence>
<comment type="similarity">
    <text evidence="3 14 15">Belongs to the HemJ family.</text>
</comment>
<evidence type="ECO:0000256" key="4">
    <source>
        <dbReference type="ARBA" id="ARBA00017504"/>
    </source>
</evidence>
<dbReference type="PANTHER" id="PTHR40255">
    <property type="entry name" value="UPF0093 MEMBRANE PROTEIN SLR1790"/>
    <property type="match status" value="1"/>
</dbReference>
<dbReference type="EC" id="1.3.99.-" evidence="14 15"/>
<dbReference type="GO" id="GO:0070818">
    <property type="term" value="F:protoporphyrinogen oxidase activity"/>
    <property type="evidence" value="ECO:0007669"/>
    <property type="project" value="UniProtKB-UniRule"/>
</dbReference>
<comment type="pathway">
    <text evidence="2 14 15">Porphyrin-containing compound metabolism; protoporphyrin-IX biosynthesis; protoporphyrin-IX from protoporphyrinogen-IX: step 1/1.</text>
</comment>
<evidence type="ECO:0000256" key="15">
    <source>
        <dbReference type="PIRNR" id="PIRNR004638"/>
    </source>
</evidence>
<evidence type="ECO:0000256" key="5">
    <source>
        <dbReference type="ARBA" id="ARBA00022475"/>
    </source>
</evidence>
<feature type="binding site" description="axial binding residue" evidence="14">
    <location>
        <position position="122"/>
    </location>
    <ligand>
        <name>heme</name>
        <dbReference type="ChEBI" id="CHEBI:30413"/>
    </ligand>
    <ligandPart>
        <name>Fe</name>
        <dbReference type="ChEBI" id="CHEBI:18248"/>
    </ligandPart>
</feature>
<dbReference type="GO" id="GO:0006782">
    <property type="term" value="P:protoporphyrinogen IX biosynthetic process"/>
    <property type="evidence" value="ECO:0007669"/>
    <property type="project" value="UniProtKB-UniRule"/>
</dbReference>
<comment type="caution">
    <text evidence="16">The sequence shown here is derived from an EMBL/GenBank/DDBJ whole genome shotgun (WGS) entry which is preliminary data.</text>
</comment>
<keyword evidence="9 14" id="KW-1133">Transmembrane helix</keyword>
<comment type="subcellular location">
    <subcellularLocation>
        <location evidence="1 14">Cell membrane</location>
        <topology evidence="1 14">Multi-pass membrane protein</topology>
    </subcellularLocation>
</comment>
<name>A0A6I7HI00_9HYPH</name>
<feature type="transmembrane region" description="Helical" evidence="14">
    <location>
        <begin position="115"/>
        <end position="136"/>
    </location>
</feature>
<dbReference type="PANTHER" id="PTHR40255:SF1">
    <property type="entry name" value="PROTOPORPHYRINOGEN IX OXIDASE"/>
    <property type="match status" value="1"/>
</dbReference>
<dbReference type="RefSeq" id="WP_114364943.1">
    <property type="nucleotide sequence ID" value="NZ_QPIX01000014.1"/>
</dbReference>
<reference evidence="16 17" key="1">
    <citation type="submission" date="2018-07" db="EMBL/GenBank/DDBJ databases">
        <title>Genomic Encyclopedia of Type Strains, Phase IV (KMG-IV): sequencing the most valuable type-strain genomes for metagenomic binning, comparative biology and taxonomic classification.</title>
        <authorList>
            <person name="Goeker M."/>
        </authorList>
    </citation>
    <scope>NUCLEOTIDE SEQUENCE [LARGE SCALE GENOMIC DNA]</scope>
    <source>
        <strain evidence="16 17">DSM 25528</strain>
    </source>
</reference>
<dbReference type="EMBL" id="QPIX01000014">
    <property type="protein sequence ID" value="RCW20372.1"/>
    <property type="molecule type" value="Genomic_DNA"/>
</dbReference>
<evidence type="ECO:0000313" key="16">
    <source>
        <dbReference type="EMBL" id="RCW20372.1"/>
    </source>
</evidence>
<keyword evidence="7 14" id="KW-0812">Transmembrane</keyword>
<comment type="cofactor">
    <cofactor evidence="14 15">
        <name>heme b</name>
        <dbReference type="ChEBI" id="CHEBI:60344"/>
    </cofactor>
    <text evidence="14 15">Binds 1 heme b (iron(II)-protoporphyrin IX) group per subunit.</text>
</comment>
<sequence length="178" mass="20023">MAEEKAKASGRKVVVRAATAIALFCLVAVGLIFLQPDALYLWIKALHVIAVISWMAGMLYMPRLFIYHLDAPPGSQQAETFSVMEQRLLKIIMRPAMVITWLLGLYMAWEGFGFMGGWLHVKLAAVFALSAVHGYFARAVAVFARGNYMKTARFWRLMNELPTVLMIIIVIMVVVKPF</sequence>
<feature type="transmembrane region" description="Helical" evidence="14">
    <location>
        <begin position="157"/>
        <end position="175"/>
    </location>
</feature>
<comment type="function">
    <text evidence="14 15">Catalyzes the oxidation of protoporphyrinogen IX to protoporphyrin IX.</text>
</comment>
<evidence type="ECO:0000256" key="3">
    <source>
        <dbReference type="ARBA" id="ARBA00006501"/>
    </source>
</evidence>
<evidence type="ECO:0000256" key="11">
    <source>
        <dbReference type="ARBA" id="ARBA00023004"/>
    </source>
</evidence>
<feature type="binding site" description="axial binding residue" evidence="14">
    <location>
        <position position="47"/>
    </location>
    <ligand>
        <name>heme</name>
        <dbReference type="ChEBI" id="CHEBI:30413"/>
    </ligand>
    <ligandPart>
        <name>Fe</name>
        <dbReference type="ChEBI" id="CHEBI:18248"/>
    </ligandPart>
</feature>
<keyword evidence="12 14" id="KW-0472">Membrane</keyword>
<evidence type="ECO:0000256" key="14">
    <source>
        <dbReference type="HAMAP-Rule" id="MF_02239"/>
    </source>
</evidence>
<keyword evidence="17" id="KW-1185">Reference proteome</keyword>
<gene>
    <name evidence="16" type="ORF">DFR48_11430</name>
</gene>
<evidence type="ECO:0000256" key="10">
    <source>
        <dbReference type="ARBA" id="ARBA00023002"/>
    </source>
</evidence>
<comment type="catalytic activity">
    <reaction evidence="13 14 15">
        <text>protoporphyrinogen IX + 3 A = protoporphyrin IX + 3 AH2</text>
        <dbReference type="Rhea" id="RHEA:62000"/>
        <dbReference type="ChEBI" id="CHEBI:13193"/>
        <dbReference type="ChEBI" id="CHEBI:17499"/>
        <dbReference type="ChEBI" id="CHEBI:57306"/>
        <dbReference type="ChEBI" id="CHEBI:57307"/>
    </reaction>
</comment>
<evidence type="ECO:0000256" key="6">
    <source>
        <dbReference type="ARBA" id="ARBA00022617"/>
    </source>
</evidence>
<comment type="subunit">
    <text evidence="14">Homodimer.</text>
</comment>
<evidence type="ECO:0000256" key="7">
    <source>
        <dbReference type="ARBA" id="ARBA00022692"/>
    </source>
</evidence>
<organism evidence="16 17">
    <name type="scientific">Ciceribacter lividus</name>
    <dbReference type="NCBI Taxonomy" id="1197950"/>
    <lineage>
        <taxon>Bacteria</taxon>
        <taxon>Pseudomonadati</taxon>
        <taxon>Pseudomonadota</taxon>
        <taxon>Alphaproteobacteria</taxon>
        <taxon>Hyphomicrobiales</taxon>
        <taxon>Rhizobiaceae</taxon>
        <taxon>Ciceribacter</taxon>
    </lineage>
</organism>
<keyword evidence="10 14" id="KW-0560">Oxidoreductase</keyword>
<dbReference type="GO" id="GO:0046872">
    <property type="term" value="F:metal ion binding"/>
    <property type="evidence" value="ECO:0007669"/>
    <property type="project" value="UniProtKB-UniRule"/>
</dbReference>
<keyword evidence="5 14" id="KW-1003">Cell membrane</keyword>
<dbReference type="NCBIfam" id="TIGR00701">
    <property type="entry name" value="protoporphyrinogen oxidase HemJ"/>
    <property type="match status" value="1"/>
</dbReference>
<keyword evidence="11 14" id="KW-0408">Iron</keyword>
<evidence type="ECO:0000256" key="13">
    <source>
        <dbReference type="ARBA" id="ARBA00048390"/>
    </source>
</evidence>
<dbReference type="UniPathway" id="UPA00251">
    <property type="reaction ID" value="UER00324"/>
</dbReference>
<feature type="transmembrane region" description="Helical" evidence="14">
    <location>
        <begin position="91"/>
        <end position="109"/>
    </location>
</feature>
<evidence type="ECO:0000256" key="9">
    <source>
        <dbReference type="ARBA" id="ARBA00022989"/>
    </source>
</evidence>
<evidence type="ECO:0000256" key="2">
    <source>
        <dbReference type="ARBA" id="ARBA00005073"/>
    </source>
</evidence>
<dbReference type="InterPro" id="IPR005265">
    <property type="entry name" value="HemJ-like"/>
</dbReference>
<dbReference type="PIRSF" id="PIRSF004638">
    <property type="entry name" value="UCP004638"/>
    <property type="match status" value="1"/>
</dbReference>